<comment type="similarity">
    <text evidence="2">Belongs to the ribonuclease III family.</text>
</comment>
<comment type="caution">
    <text evidence="12">The sequence shown here is derived from an EMBL/GenBank/DDBJ whole genome shotgun (WGS) entry which is preliminary data.</text>
</comment>
<evidence type="ECO:0000259" key="10">
    <source>
        <dbReference type="PROSITE" id="PS50137"/>
    </source>
</evidence>
<feature type="active site" evidence="9">
    <location>
        <position position="50"/>
    </location>
</feature>
<keyword evidence="7 9" id="KW-0378">Hydrolase</keyword>
<feature type="domain" description="RNase III" evidence="11">
    <location>
        <begin position="4"/>
        <end position="134"/>
    </location>
</feature>
<evidence type="ECO:0000256" key="3">
    <source>
        <dbReference type="ARBA" id="ARBA00022552"/>
    </source>
</evidence>
<dbReference type="PROSITE" id="PS00517">
    <property type="entry name" value="RNASE_3_1"/>
    <property type="match status" value="1"/>
</dbReference>
<feature type="binding site" evidence="9">
    <location>
        <position position="120"/>
    </location>
    <ligand>
        <name>Mg(2+)</name>
        <dbReference type="ChEBI" id="CHEBI:18420"/>
    </ligand>
</feature>
<dbReference type="GO" id="GO:0008033">
    <property type="term" value="P:tRNA processing"/>
    <property type="evidence" value="ECO:0007669"/>
    <property type="project" value="UniProtKB-KW"/>
</dbReference>
<proteinExistence type="inferred from homology"/>
<name>A0A1G2SCY5_9BACT</name>
<gene>
    <name evidence="9" type="primary">rnc</name>
    <name evidence="12" type="ORF">A3B07_01870</name>
</gene>
<keyword evidence="5 9" id="KW-0540">Nuclease</keyword>
<dbReference type="FunFam" id="1.10.1520.10:FF:000001">
    <property type="entry name" value="Ribonuclease 3"/>
    <property type="match status" value="1"/>
</dbReference>
<protein>
    <recommendedName>
        <fullName evidence="9">Ribonuclease 3</fullName>
        <ecNumber evidence="9">3.1.26.3</ecNumber>
    </recommendedName>
    <alternativeName>
        <fullName evidence="9">Ribonuclease III</fullName>
        <shortName evidence="9">RNase III</shortName>
    </alternativeName>
</protein>
<dbReference type="InterPro" id="IPR011907">
    <property type="entry name" value="RNase_III"/>
</dbReference>
<dbReference type="InterPro" id="IPR000999">
    <property type="entry name" value="RNase_III_dom"/>
</dbReference>
<dbReference type="PROSITE" id="PS50142">
    <property type="entry name" value="RNASE_3_2"/>
    <property type="match status" value="1"/>
</dbReference>
<dbReference type="GO" id="GO:0010468">
    <property type="term" value="P:regulation of gene expression"/>
    <property type="evidence" value="ECO:0007669"/>
    <property type="project" value="TreeGrafter"/>
</dbReference>
<dbReference type="SMART" id="SM00535">
    <property type="entry name" value="RIBOc"/>
    <property type="match status" value="1"/>
</dbReference>
<dbReference type="PROSITE" id="PS50137">
    <property type="entry name" value="DS_RBD"/>
    <property type="match status" value="1"/>
</dbReference>
<dbReference type="Gene3D" id="3.30.160.20">
    <property type="match status" value="1"/>
</dbReference>
<comment type="cofactor">
    <cofactor evidence="9">
        <name>Mg(2+)</name>
        <dbReference type="ChEBI" id="CHEBI:18420"/>
    </cofactor>
</comment>
<dbReference type="GO" id="GO:0004525">
    <property type="term" value="F:ribonuclease III activity"/>
    <property type="evidence" value="ECO:0007669"/>
    <property type="project" value="UniProtKB-UniRule"/>
</dbReference>
<dbReference type="GO" id="GO:0006397">
    <property type="term" value="P:mRNA processing"/>
    <property type="evidence" value="ECO:0007669"/>
    <property type="project" value="UniProtKB-UniRule"/>
</dbReference>
<dbReference type="Proteomes" id="UP000178817">
    <property type="component" value="Unassembled WGS sequence"/>
</dbReference>
<evidence type="ECO:0000256" key="9">
    <source>
        <dbReference type="HAMAP-Rule" id="MF_00104"/>
    </source>
</evidence>
<feature type="active site" evidence="9">
    <location>
        <position position="123"/>
    </location>
</feature>
<dbReference type="GO" id="GO:0006364">
    <property type="term" value="P:rRNA processing"/>
    <property type="evidence" value="ECO:0007669"/>
    <property type="project" value="UniProtKB-UniRule"/>
</dbReference>
<keyword evidence="9" id="KW-0479">Metal-binding</keyword>
<dbReference type="CDD" id="cd00593">
    <property type="entry name" value="RIBOc"/>
    <property type="match status" value="1"/>
</dbReference>
<sequence length="236" mass="26423">MEKFSTFEQKIGVIFHDKKVLREAFTHRSYINEVREKGLSHNERMEFLGDAVVELSVTDFLYKKYPHATEGDLTSYRAALVNAVTLGDLAISLGMENYLLLSKGEAKDKGTKARQIILANAFEALVGAIYLDQGYAVADIFLKNHLLGRTDEIVKNELWRDAKSFFQEEAQDRVGVTPSYKVVREIGPDHDKQFVVGVYLESELVAEGTGKSKQEAEQHAAAEGLKVKAWGGETHL</sequence>
<keyword evidence="4 9" id="KW-0507">mRNA processing</keyword>
<keyword evidence="3 9" id="KW-0698">rRNA processing</keyword>
<evidence type="ECO:0000256" key="5">
    <source>
        <dbReference type="ARBA" id="ARBA00022722"/>
    </source>
</evidence>
<evidence type="ECO:0000256" key="4">
    <source>
        <dbReference type="ARBA" id="ARBA00022664"/>
    </source>
</evidence>
<dbReference type="GO" id="GO:0003725">
    <property type="term" value="F:double-stranded RNA binding"/>
    <property type="evidence" value="ECO:0007669"/>
    <property type="project" value="TreeGrafter"/>
</dbReference>
<evidence type="ECO:0000256" key="1">
    <source>
        <dbReference type="ARBA" id="ARBA00000109"/>
    </source>
</evidence>
<evidence type="ECO:0000313" key="12">
    <source>
        <dbReference type="EMBL" id="OHA82658.1"/>
    </source>
</evidence>
<keyword evidence="9" id="KW-0819">tRNA processing</keyword>
<evidence type="ECO:0000256" key="8">
    <source>
        <dbReference type="ARBA" id="ARBA00022884"/>
    </source>
</evidence>
<dbReference type="AlphaFoldDB" id="A0A1G2SCY5"/>
<dbReference type="NCBIfam" id="TIGR02191">
    <property type="entry name" value="RNaseIII"/>
    <property type="match status" value="1"/>
</dbReference>
<keyword evidence="8 9" id="KW-0694">RNA-binding</keyword>
<evidence type="ECO:0000256" key="7">
    <source>
        <dbReference type="ARBA" id="ARBA00022801"/>
    </source>
</evidence>
<dbReference type="InterPro" id="IPR014720">
    <property type="entry name" value="dsRBD_dom"/>
</dbReference>
<dbReference type="GO" id="GO:0005737">
    <property type="term" value="C:cytoplasm"/>
    <property type="evidence" value="ECO:0007669"/>
    <property type="project" value="UniProtKB-SubCell"/>
</dbReference>
<dbReference type="SMART" id="SM00358">
    <property type="entry name" value="DSRM"/>
    <property type="match status" value="1"/>
</dbReference>
<accession>A0A1G2SCY5</accession>
<feature type="binding site" evidence="9">
    <location>
        <position position="46"/>
    </location>
    <ligand>
        <name>Mg(2+)</name>
        <dbReference type="ChEBI" id="CHEBI:18420"/>
    </ligand>
</feature>
<evidence type="ECO:0000259" key="11">
    <source>
        <dbReference type="PROSITE" id="PS50142"/>
    </source>
</evidence>
<organism evidence="12 13">
    <name type="scientific">Candidatus Yonathbacteria bacterium RIFCSPLOWO2_01_FULL_43_27</name>
    <dbReference type="NCBI Taxonomy" id="1802726"/>
    <lineage>
        <taxon>Bacteria</taxon>
        <taxon>Candidatus Yonathiibacteriota</taxon>
    </lineage>
</organism>
<dbReference type="Gene3D" id="1.10.1520.10">
    <property type="entry name" value="Ribonuclease III domain"/>
    <property type="match status" value="1"/>
</dbReference>
<keyword evidence="9" id="KW-0699">rRNA-binding</keyword>
<dbReference type="CDD" id="cd10845">
    <property type="entry name" value="DSRM_RNAse_III_family"/>
    <property type="match status" value="1"/>
</dbReference>
<feature type="domain" description="DRBM" evidence="10">
    <location>
        <begin position="161"/>
        <end position="226"/>
    </location>
</feature>
<dbReference type="EMBL" id="MHUV01000005">
    <property type="protein sequence ID" value="OHA82658.1"/>
    <property type="molecule type" value="Genomic_DNA"/>
</dbReference>
<keyword evidence="9" id="KW-0460">Magnesium</keyword>
<dbReference type="SUPFAM" id="SSF69065">
    <property type="entry name" value="RNase III domain-like"/>
    <property type="match status" value="1"/>
</dbReference>
<comment type="function">
    <text evidence="9">Digests double-stranded RNA. Involved in the processing of primary rRNA transcript to yield the immediate precursors to the large and small rRNAs (23S and 16S). Processes some mRNAs, and tRNAs when they are encoded in the rRNA operon. Processes pre-crRNA and tracrRNA of type II CRISPR loci if present in the organism.</text>
</comment>
<dbReference type="SUPFAM" id="SSF54768">
    <property type="entry name" value="dsRNA-binding domain-like"/>
    <property type="match status" value="1"/>
</dbReference>
<comment type="subunit">
    <text evidence="9">Homodimer.</text>
</comment>
<keyword evidence="6 9" id="KW-0255">Endonuclease</keyword>
<dbReference type="STRING" id="1802726.A3B07_01870"/>
<dbReference type="HAMAP" id="MF_00104">
    <property type="entry name" value="RNase_III"/>
    <property type="match status" value="1"/>
</dbReference>
<comment type="catalytic activity">
    <reaction evidence="1 9">
        <text>Endonucleolytic cleavage to 5'-phosphomonoester.</text>
        <dbReference type="EC" id="3.1.26.3"/>
    </reaction>
</comment>
<dbReference type="EC" id="3.1.26.3" evidence="9"/>
<dbReference type="PANTHER" id="PTHR11207:SF0">
    <property type="entry name" value="RIBONUCLEASE 3"/>
    <property type="match status" value="1"/>
</dbReference>
<evidence type="ECO:0000256" key="2">
    <source>
        <dbReference type="ARBA" id="ARBA00010183"/>
    </source>
</evidence>
<evidence type="ECO:0000256" key="6">
    <source>
        <dbReference type="ARBA" id="ARBA00022759"/>
    </source>
</evidence>
<dbReference type="GO" id="GO:0019843">
    <property type="term" value="F:rRNA binding"/>
    <property type="evidence" value="ECO:0007669"/>
    <property type="project" value="UniProtKB-KW"/>
</dbReference>
<dbReference type="PANTHER" id="PTHR11207">
    <property type="entry name" value="RIBONUCLEASE III"/>
    <property type="match status" value="1"/>
</dbReference>
<dbReference type="GO" id="GO:0046872">
    <property type="term" value="F:metal ion binding"/>
    <property type="evidence" value="ECO:0007669"/>
    <property type="project" value="UniProtKB-KW"/>
</dbReference>
<keyword evidence="9" id="KW-0963">Cytoplasm</keyword>
<comment type="subcellular location">
    <subcellularLocation>
        <location evidence="9">Cytoplasm</location>
    </subcellularLocation>
</comment>
<feature type="binding site" evidence="9">
    <location>
        <position position="123"/>
    </location>
    <ligand>
        <name>Mg(2+)</name>
        <dbReference type="ChEBI" id="CHEBI:18420"/>
    </ligand>
</feature>
<dbReference type="InterPro" id="IPR036389">
    <property type="entry name" value="RNase_III_sf"/>
</dbReference>
<evidence type="ECO:0000313" key="13">
    <source>
        <dbReference type="Proteomes" id="UP000178817"/>
    </source>
</evidence>
<dbReference type="Pfam" id="PF14622">
    <property type="entry name" value="Ribonucleas_3_3"/>
    <property type="match status" value="1"/>
</dbReference>
<reference evidence="12 13" key="1">
    <citation type="journal article" date="2016" name="Nat. Commun.">
        <title>Thousands of microbial genomes shed light on interconnected biogeochemical processes in an aquifer system.</title>
        <authorList>
            <person name="Anantharaman K."/>
            <person name="Brown C.T."/>
            <person name="Hug L.A."/>
            <person name="Sharon I."/>
            <person name="Castelle C.J."/>
            <person name="Probst A.J."/>
            <person name="Thomas B.C."/>
            <person name="Singh A."/>
            <person name="Wilkins M.J."/>
            <person name="Karaoz U."/>
            <person name="Brodie E.L."/>
            <person name="Williams K.H."/>
            <person name="Hubbard S.S."/>
            <person name="Banfield J.F."/>
        </authorList>
    </citation>
    <scope>NUCLEOTIDE SEQUENCE [LARGE SCALE GENOMIC DNA]</scope>
</reference>
<dbReference type="Pfam" id="PF00035">
    <property type="entry name" value="dsrm"/>
    <property type="match status" value="1"/>
</dbReference>